<name>A0AAV4F5S4_9GAST</name>
<sequence>MERGCSLTRCLICFEFYTELKEPVIAPVLIEQSFGNIERHMPNLPSWLKGAAKLLNGAPENQDWLALARVMGYKQNRIDTLNEDLNPSLALLTDWIVSSGNTTMSVDVLLHYLNHLGCDDVAGMILQAKEHDLDRPQIFISYQWDVQDQVAALRDHLERSGFSCWMDIGQMGGGDQLSTKIDQGLRGCKLVVACITPKYTASHLCNRELWLADMLHKPILPVVMEMVGWPPPGGMAVILSQLVHIDMKGVGGHGGIGKHADLQDKYAEIVQRVSLHTQPDLVPCVDATFVPPPPAPLSSSQAPSDSHRFSDRFSGYRTSMSSLSEVDFEGRSGQHLQQHRQNHFTARSQRDPSMDVMLSRYEDISAGGDGESRVGGGLGPHQGAHRAAGVRPGRQNSSLSFSHTGGNGVPQANVKQCAICEIL</sequence>
<keyword evidence="4" id="KW-1185">Reference proteome</keyword>
<evidence type="ECO:0000313" key="3">
    <source>
        <dbReference type="EMBL" id="GFR68737.1"/>
    </source>
</evidence>
<dbReference type="InterPro" id="IPR000157">
    <property type="entry name" value="TIR_dom"/>
</dbReference>
<organism evidence="3 4">
    <name type="scientific">Elysia marginata</name>
    <dbReference type="NCBI Taxonomy" id="1093978"/>
    <lineage>
        <taxon>Eukaryota</taxon>
        <taxon>Metazoa</taxon>
        <taxon>Spiralia</taxon>
        <taxon>Lophotrochozoa</taxon>
        <taxon>Mollusca</taxon>
        <taxon>Gastropoda</taxon>
        <taxon>Heterobranchia</taxon>
        <taxon>Euthyneura</taxon>
        <taxon>Panpulmonata</taxon>
        <taxon>Sacoglossa</taxon>
        <taxon>Placobranchoidea</taxon>
        <taxon>Plakobranchidae</taxon>
        <taxon>Elysia</taxon>
    </lineage>
</organism>
<proteinExistence type="predicted"/>
<dbReference type="SUPFAM" id="SSF47986">
    <property type="entry name" value="DEATH domain"/>
    <property type="match status" value="1"/>
</dbReference>
<protein>
    <submittedName>
        <fullName evidence="3">Protein neuralized</fullName>
    </submittedName>
</protein>
<accession>A0AAV4F5S4</accession>
<dbReference type="Pfam" id="PF13676">
    <property type="entry name" value="TIR_2"/>
    <property type="match status" value="1"/>
</dbReference>
<dbReference type="PANTHER" id="PTHR47508">
    <property type="entry name" value="SAM DOMAIN-CONTAINING PROTEIN-RELATED"/>
    <property type="match status" value="1"/>
</dbReference>
<feature type="domain" description="Death" evidence="2">
    <location>
        <begin position="63"/>
        <end position="129"/>
    </location>
</feature>
<dbReference type="AlphaFoldDB" id="A0AAV4F5S4"/>
<gene>
    <name evidence="3" type="ORF">ElyMa_000284400</name>
</gene>
<dbReference type="GO" id="GO:0007165">
    <property type="term" value="P:signal transduction"/>
    <property type="evidence" value="ECO:0007669"/>
    <property type="project" value="InterPro"/>
</dbReference>
<dbReference type="SUPFAM" id="SSF52200">
    <property type="entry name" value="Toll/Interleukin receptor TIR domain"/>
    <property type="match status" value="1"/>
</dbReference>
<dbReference type="EMBL" id="BMAT01000576">
    <property type="protein sequence ID" value="GFR68737.1"/>
    <property type="molecule type" value="Genomic_DNA"/>
</dbReference>
<dbReference type="PROSITE" id="PS50017">
    <property type="entry name" value="DEATH_DOMAIN"/>
    <property type="match status" value="1"/>
</dbReference>
<dbReference type="Proteomes" id="UP000762676">
    <property type="component" value="Unassembled WGS sequence"/>
</dbReference>
<dbReference type="Pfam" id="PF00531">
    <property type="entry name" value="Death"/>
    <property type="match status" value="1"/>
</dbReference>
<feature type="compositionally biased region" description="Polar residues" evidence="1">
    <location>
        <begin position="394"/>
        <end position="404"/>
    </location>
</feature>
<dbReference type="PANTHER" id="PTHR47508:SF4">
    <property type="match status" value="1"/>
</dbReference>
<feature type="compositionally biased region" description="Gly residues" evidence="1">
    <location>
        <begin position="367"/>
        <end position="380"/>
    </location>
</feature>
<dbReference type="Gene3D" id="3.40.50.10140">
    <property type="entry name" value="Toll/interleukin-1 receptor homology (TIR) domain"/>
    <property type="match status" value="1"/>
</dbReference>
<dbReference type="Gene3D" id="1.10.533.10">
    <property type="entry name" value="Death Domain, Fas"/>
    <property type="match status" value="1"/>
</dbReference>
<dbReference type="InterPro" id="IPR011029">
    <property type="entry name" value="DEATH-like_dom_sf"/>
</dbReference>
<comment type="caution">
    <text evidence="3">The sequence shown here is derived from an EMBL/GenBank/DDBJ whole genome shotgun (WGS) entry which is preliminary data.</text>
</comment>
<dbReference type="InterPro" id="IPR000488">
    <property type="entry name" value="Death_dom"/>
</dbReference>
<evidence type="ECO:0000256" key="1">
    <source>
        <dbReference type="SAM" id="MobiDB-lite"/>
    </source>
</evidence>
<dbReference type="InterPro" id="IPR035897">
    <property type="entry name" value="Toll_tir_struct_dom_sf"/>
</dbReference>
<evidence type="ECO:0000259" key="2">
    <source>
        <dbReference type="PROSITE" id="PS50017"/>
    </source>
</evidence>
<reference evidence="3 4" key="1">
    <citation type="journal article" date="2021" name="Elife">
        <title>Chloroplast acquisition without the gene transfer in kleptoplastic sea slugs, Plakobranchus ocellatus.</title>
        <authorList>
            <person name="Maeda T."/>
            <person name="Takahashi S."/>
            <person name="Yoshida T."/>
            <person name="Shimamura S."/>
            <person name="Takaki Y."/>
            <person name="Nagai Y."/>
            <person name="Toyoda A."/>
            <person name="Suzuki Y."/>
            <person name="Arimoto A."/>
            <person name="Ishii H."/>
            <person name="Satoh N."/>
            <person name="Nishiyama T."/>
            <person name="Hasebe M."/>
            <person name="Maruyama T."/>
            <person name="Minagawa J."/>
            <person name="Obokata J."/>
            <person name="Shigenobu S."/>
        </authorList>
    </citation>
    <scope>NUCLEOTIDE SEQUENCE [LARGE SCALE GENOMIC DNA]</scope>
</reference>
<feature type="region of interest" description="Disordered" evidence="1">
    <location>
        <begin position="327"/>
        <end position="407"/>
    </location>
</feature>
<evidence type="ECO:0000313" key="4">
    <source>
        <dbReference type="Proteomes" id="UP000762676"/>
    </source>
</evidence>